<gene>
    <name evidence="6" type="ORF">VSDG_07887</name>
</gene>
<keyword evidence="3" id="KW-0687">Ribonucleoprotein</keyword>
<organism evidence="6 7">
    <name type="scientific">Cytospora chrysosperma</name>
    <name type="common">Cytospora canker fungus</name>
    <name type="synonym">Sphaeria chrysosperma</name>
    <dbReference type="NCBI Taxonomy" id="252740"/>
    <lineage>
        <taxon>Eukaryota</taxon>
        <taxon>Fungi</taxon>
        <taxon>Dikarya</taxon>
        <taxon>Ascomycota</taxon>
        <taxon>Pezizomycotina</taxon>
        <taxon>Sordariomycetes</taxon>
        <taxon>Sordariomycetidae</taxon>
        <taxon>Diaporthales</taxon>
        <taxon>Cytosporaceae</taxon>
        <taxon>Cytospora</taxon>
    </lineage>
</organism>
<dbReference type="OrthoDB" id="539541at2759"/>
<dbReference type="PANTHER" id="PTHR11994">
    <property type="entry name" value="60S RIBOSOMAL PROTEIN L11-RELATED"/>
    <property type="match status" value="1"/>
</dbReference>
<dbReference type="GO" id="GO:0006412">
    <property type="term" value="P:translation"/>
    <property type="evidence" value="ECO:0007669"/>
    <property type="project" value="InterPro"/>
</dbReference>
<dbReference type="InterPro" id="IPR031309">
    <property type="entry name" value="Ribosomal_uL5_C"/>
</dbReference>
<evidence type="ECO:0000313" key="7">
    <source>
        <dbReference type="Proteomes" id="UP000284375"/>
    </source>
</evidence>
<dbReference type="Gene3D" id="3.30.1440.10">
    <property type="match status" value="1"/>
</dbReference>
<evidence type="ECO:0000256" key="4">
    <source>
        <dbReference type="SAM" id="MobiDB-lite"/>
    </source>
</evidence>
<dbReference type="InterPro" id="IPR022803">
    <property type="entry name" value="Ribosomal_uL5_dom_sf"/>
</dbReference>
<evidence type="ECO:0000259" key="5">
    <source>
        <dbReference type="Pfam" id="PF00673"/>
    </source>
</evidence>
<dbReference type="STRING" id="252740.A0A423VJH1"/>
<dbReference type="Proteomes" id="UP000284375">
    <property type="component" value="Unassembled WGS sequence"/>
</dbReference>
<dbReference type="AlphaFoldDB" id="A0A423VJH1"/>
<dbReference type="InterPro" id="IPR002132">
    <property type="entry name" value="Ribosomal_uL5"/>
</dbReference>
<evidence type="ECO:0000256" key="1">
    <source>
        <dbReference type="ARBA" id="ARBA00008553"/>
    </source>
</evidence>
<feature type="region of interest" description="Disordered" evidence="4">
    <location>
        <begin position="515"/>
        <end position="535"/>
    </location>
</feature>
<feature type="compositionally biased region" description="Basic and acidic residues" evidence="4">
    <location>
        <begin position="178"/>
        <end position="196"/>
    </location>
</feature>
<sequence>MASWREVARPLRQMRISQISQIPRQSTPCRTRKWYSAEAAASAAPVETTPSVFRDLEEESTQGAAGPTPEQIQEFSDPKKRAAERKYQLPSNSSAQPMVTGRVLATPCANPPMPSRYQYHPPKLRRGPLHPVQSPPSSDPVARDFLPGPFYFPRLKETWQATIAPDLMTLTYNHKPPGTREEPIGQRLRSWDDSSPYHKNRPLRGPRGSTGALRPVERDITHRNVPGLLAITLSTYVPKGVKEPTYLLAARAALQAVTGARTEIIRVNKGVSQWGVVKGQPAGAKATVWGEQAYELMDKMIHLVFPRIKEWPGIEATTGDGSGNLSWGFDEEQFALFPEIQVNYDSYPAKAVHDNVDGVHVGGVHLAGPLIGVALLLELGRDDVHGGLVVAGGGAQGVDGLPPDVGGVLAAAEGHPDERGQAAHGEQPLLALLVVLHGGADAPGGVAAHLALGVGQGAQQRGPQRQGGDVVGVVERLDQLLEVVKRHELVLERHLRVRRRDDCHALPHQVRVRRPAQERRQDLRVEVGARGRGGR</sequence>
<proteinExistence type="inferred from homology"/>
<evidence type="ECO:0000313" key="6">
    <source>
        <dbReference type="EMBL" id="ROV91108.1"/>
    </source>
</evidence>
<protein>
    <recommendedName>
        <fullName evidence="5">Large ribosomal subunit protein uL5 C-terminal domain-containing protein</fullName>
    </recommendedName>
</protein>
<comment type="similarity">
    <text evidence="1">Belongs to the universal ribosomal protein uL5 family.</text>
</comment>
<dbReference type="EMBL" id="LJZO01000045">
    <property type="protein sequence ID" value="ROV91108.1"/>
    <property type="molecule type" value="Genomic_DNA"/>
</dbReference>
<dbReference type="GO" id="GO:0005840">
    <property type="term" value="C:ribosome"/>
    <property type="evidence" value="ECO:0007669"/>
    <property type="project" value="UniProtKB-KW"/>
</dbReference>
<feature type="region of interest" description="Disordered" evidence="4">
    <location>
        <begin position="174"/>
        <end position="213"/>
    </location>
</feature>
<feature type="region of interest" description="Disordered" evidence="4">
    <location>
        <begin position="36"/>
        <end position="95"/>
    </location>
</feature>
<name>A0A423VJH1_CYTCH</name>
<keyword evidence="2" id="KW-0689">Ribosomal protein</keyword>
<keyword evidence="7" id="KW-1185">Reference proteome</keyword>
<feature type="compositionally biased region" description="Basic and acidic residues" evidence="4">
    <location>
        <begin position="515"/>
        <end position="529"/>
    </location>
</feature>
<dbReference type="GO" id="GO:0003735">
    <property type="term" value="F:structural constituent of ribosome"/>
    <property type="evidence" value="ECO:0007669"/>
    <property type="project" value="InterPro"/>
</dbReference>
<evidence type="ECO:0000256" key="3">
    <source>
        <dbReference type="ARBA" id="ARBA00023274"/>
    </source>
</evidence>
<dbReference type="GO" id="GO:1990904">
    <property type="term" value="C:ribonucleoprotein complex"/>
    <property type="evidence" value="ECO:0007669"/>
    <property type="project" value="UniProtKB-KW"/>
</dbReference>
<evidence type="ECO:0000256" key="2">
    <source>
        <dbReference type="ARBA" id="ARBA00022980"/>
    </source>
</evidence>
<dbReference type="SUPFAM" id="SSF55282">
    <property type="entry name" value="RL5-like"/>
    <property type="match status" value="1"/>
</dbReference>
<dbReference type="Pfam" id="PF00673">
    <property type="entry name" value="Ribosomal_L5_C"/>
    <property type="match status" value="1"/>
</dbReference>
<feature type="domain" description="Large ribosomal subunit protein uL5 C-terminal" evidence="5">
    <location>
        <begin position="281"/>
        <end position="358"/>
    </location>
</feature>
<reference evidence="6 7" key="1">
    <citation type="submission" date="2015-09" db="EMBL/GenBank/DDBJ databases">
        <title>Host preference determinants of Valsa canker pathogens revealed by comparative genomics.</title>
        <authorList>
            <person name="Yin Z."/>
            <person name="Huang L."/>
        </authorList>
    </citation>
    <scope>NUCLEOTIDE SEQUENCE [LARGE SCALE GENOMIC DNA]</scope>
    <source>
        <strain evidence="6 7">YSFL</strain>
    </source>
</reference>
<comment type="caution">
    <text evidence="6">The sequence shown here is derived from an EMBL/GenBank/DDBJ whole genome shotgun (WGS) entry which is preliminary data.</text>
</comment>
<accession>A0A423VJH1</accession>
<feature type="compositionally biased region" description="Basic and acidic residues" evidence="4">
    <location>
        <begin position="76"/>
        <end position="87"/>
    </location>
</feature>